<evidence type="ECO:0000259" key="7">
    <source>
        <dbReference type="Pfam" id="PF01979"/>
    </source>
</evidence>
<keyword evidence="5" id="KW-0479">Metal-binding</keyword>
<proteinExistence type="inferred from homology"/>
<dbReference type="InterPro" id="IPR005920">
    <property type="entry name" value="HutI"/>
</dbReference>
<feature type="domain" description="Amidohydrolase-related" evidence="7">
    <location>
        <begin position="39"/>
        <end position="174"/>
    </location>
</feature>
<evidence type="ECO:0000256" key="1">
    <source>
        <dbReference type="ARBA" id="ARBA00000853"/>
    </source>
</evidence>
<dbReference type="GO" id="GO:0005737">
    <property type="term" value="C:cytoplasm"/>
    <property type="evidence" value="ECO:0007669"/>
    <property type="project" value="InterPro"/>
</dbReference>
<dbReference type="EMBL" id="FN668639">
    <property type="protein sequence ID" value="CBK20610.2"/>
    <property type="molecule type" value="Genomic_DNA"/>
</dbReference>
<evidence type="ECO:0000256" key="6">
    <source>
        <dbReference type="ARBA" id="ARBA00022801"/>
    </source>
</evidence>
<dbReference type="InterPro" id="IPR006680">
    <property type="entry name" value="Amidohydro-rel"/>
</dbReference>
<dbReference type="GO" id="GO:0046872">
    <property type="term" value="F:metal ion binding"/>
    <property type="evidence" value="ECO:0007669"/>
    <property type="project" value="UniProtKB-KW"/>
</dbReference>
<organism evidence="8">
    <name type="scientific">Blastocystis hominis</name>
    <dbReference type="NCBI Taxonomy" id="12968"/>
    <lineage>
        <taxon>Eukaryota</taxon>
        <taxon>Sar</taxon>
        <taxon>Stramenopiles</taxon>
        <taxon>Bigyra</taxon>
        <taxon>Opalozoa</taxon>
        <taxon>Opalinata</taxon>
        <taxon>Blastocystidae</taxon>
        <taxon>Blastocystis</taxon>
    </lineage>
</organism>
<comment type="similarity">
    <text evidence="3">Belongs to the metallo-dependent hydrolases superfamily. HutI family.</text>
</comment>
<dbReference type="PANTHER" id="PTHR42752">
    <property type="entry name" value="IMIDAZOLONEPROPIONASE"/>
    <property type="match status" value="1"/>
</dbReference>
<accession>D8LYF5</accession>
<sequence length="200" mass="21855">MKEGQKFGLGVNFHADELTAIQGAEMGAKLGALGMSHLEKISPAGIQLMAEHKSVAVLLPTTAWIMHLEPPPAREMITAGVPVAVASDFNPNAYCMSMPFVMNLGCILLGLSMNEALVAGTINAAASIGKSELYGSLEVGKMGDLLVLDAPQWEHLFYRIADEPIKHVIKRGEVIEFWSVCWRYVMVVVVEEEEERWCIA</sequence>
<evidence type="ECO:0000256" key="2">
    <source>
        <dbReference type="ARBA" id="ARBA00004758"/>
    </source>
</evidence>
<dbReference type="OrthoDB" id="194468at2759"/>
<keyword evidence="9" id="KW-1185">Reference proteome</keyword>
<name>D8LYF5_BLAHO</name>
<dbReference type="GO" id="GO:0019556">
    <property type="term" value="P:L-histidine catabolic process to glutamate and formamide"/>
    <property type="evidence" value="ECO:0007669"/>
    <property type="project" value="UniProtKB-UniPathway"/>
</dbReference>
<dbReference type="SUPFAM" id="SSF51556">
    <property type="entry name" value="Metallo-dependent hydrolases"/>
    <property type="match status" value="1"/>
</dbReference>
<comment type="catalytic activity">
    <reaction evidence="1">
        <text>4-imidazolone-5-propanoate + H2O = N-formimidoyl-L-glutamate</text>
        <dbReference type="Rhea" id="RHEA:23660"/>
        <dbReference type="ChEBI" id="CHEBI:15377"/>
        <dbReference type="ChEBI" id="CHEBI:58928"/>
        <dbReference type="ChEBI" id="CHEBI:77893"/>
        <dbReference type="EC" id="3.5.2.7"/>
    </reaction>
</comment>
<protein>
    <recommendedName>
        <fullName evidence="4">Probable imidazolonepropionase</fullName>
    </recommendedName>
</protein>
<dbReference type="RefSeq" id="XP_012894658.1">
    <property type="nucleotide sequence ID" value="XM_013039204.1"/>
</dbReference>
<evidence type="ECO:0000313" key="9">
    <source>
        <dbReference type="Proteomes" id="UP000008312"/>
    </source>
</evidence>
<evidence type="ECO:0000256" key="5">
    <source>
        <dbReference type="ARBA" id="ARBA00022723"/>
    </source>
</evidence>
<dbReference type="GeneID" id="24918201"/>
<dbReference type="GO" id="GO:0050480">
    <property type="term" value="F:imidazolonepropionase activity"/>
    <property type="evidence" value="ECO:0007669"/>
    <property type="project" value="UniProtKB-EC"/>
</dbReference>
<evidence type="ECO:0000256" key="4">
    <source>
        <dbReference type="ARBA" id="ARBA00013406"/>
    </source>
</evidence>
<dbReference type="GO" id="GO:0019557">
    <property type="term" value="P:L-histidine catabolic process to glutamate and formate"/>
    <property type="evidence" value="ECO:0007669"/>
    <property type="project" value="UniProtKB-UniPathway"/>
</dbReference>
<dbReference type="InParanoid" id="D8LYF5"/>
<dbReference type="InterPro" id="IPR032466">
    <property type="entry name" value="Metal_Hydrolase"/>
</dbReference>
<evidence type="ECO:0000313" key="8">
    <source>
        <dbReference type="EMBL" id="CBK20610.2"/>
    </source>
</evidence>
<dbReference type="OMA" id="EERWCIA"/>
<dbReference type="Gene3D" id="3.20.20.140">
    <property type="entry name" value="Metal-dependent hydrolases"/>
    <property type="match status" value="1"/>
</dbReference>
<dbReference type="Pfam" id="PF01979">
    <property type="entry name" value="Amidohydro_1"/>
    <property type="match status" value="1"/>
</dbReference>
<gene>
    <name evidence="8" type="ORF">GSBLH_T00000914001</name>
</gene>
<comment type="pathway">
    <text evidence="2">Amino-acid degradation; L-histidine degradation into L-glutamate; N-formimidoyl-L-glutamate from L-histidine: step 3/3.</text>
</comment>
<keyword evidence="6" id="KW-0378">Hydrolase</keyword>
<dbReference type="AlphaFoldDB" id="D8LYF5"/>
<dbReference type="PANTHER" id="PTHR42752:SF1">
    <property type="entry name" value="IMIDAZOLONEPROPIONASE-RELATED"/>
    <property type="match status" value="1"/>
</dbReference>
<evidence type="ECO:0000256" key="3">
    <source>
        <dbReference type="ARBA" id="ARBA00008002"/>
    </source>
</evidence>
<dbReference type="Proteomes" id="UP000008312">
    <property type="component" value="Unassembled WGS sequence"/>
</dbReference>
<dbReference type="MEROPS" id="M38.980"/>
<reference evidence="8" key="1">
    <citation type="submission" date="2010-02" db="EMBL/GenBank/DDBJ databases">
        <title>Sequencing and annotation of the Blastocystis hominis genome.</title>
        <authorList>
            <person name="Wincker P."/>
        </authorList>
    </citation>
    <scope>NUCLEOTIDE SEQUENCE</scope>
    <source>
        <strain evidence="8">Singapore isolate B</strain>
    </source>
</reference>
<dbReference type="UniPathway" id="UPA00379">
    <property type="reaction ID" value="UER00551"/>
</dbReference>